<evidence type="ECO:0000256" key="5">
    <source>
        <dbReference type="ARBA" id="ARBA00023180"/>
    </source>
</evidence>
<proteinExistence type="inferred from homology"/>
<dbReference type="GO" id="GO:0004185">
    <property type="term" value="F:serine-type carboxypeptidase activity"/>
    <property type="evidence" value="ECO:0007669"/>
    <property type="project" value="InterPro"/>
</dbReference>
<dbReference type="GO" id="GO:0006508">
    <property type="term" value="P:proteolysis"/>
    <property type="evidence" value="ECO:0007669"/>
    <property type="project" value="UniProtKB-KW"/>
</dbReference>
<gene>
    <name evidence="6" type="ORF">LTR09_012039</name>
</gene>
<comment type="similarity">
    <text evidence="1">Belongs to the peptidase S10 family.</text>
</comment>
<evidence type="ECO:0000256" key="4">
    <source>
        <dbReference type="ARBA" id="ARBA00022801"/>
    </source>
</evidence>
<evidence type="ECO:0000256" key="1">
    <source>
        <dbReference type="ARBA" id="ARBA00009431"/>
    </source>
</evidence>
<organism evidence="6 7">
    <name type="scientific">Extremus antarcticus</name>
    <dbReference type="NCBI Taxonomy" id="702011"/>
    <lineage>
        <taxon>Eukaryota</taxon>
        <taxon>Fungi</taxon>
        <taxon>Dikarya</taxon>
        <taxon>Ascomycota</taxon>
        <taxon>Pezizomycotina</taxon>
        <taxon>Dothideomycetes</taxon>
        <taxon>Dothideomycetidae</taxon>
        <taxon>Mycosphaerellales</taxon>
        <taxon>Extremaceae</taxon>
        <taxon>Extremus</taxon>
    </lineage>
</organism>
<accession>A0AAJ0D5J7</accession>
<reference evidence="6" key="1">
    <citation type="submission" date="2023-04" db="EMBL/GenBank/DDBJ databases">
        <title>Black Yeasts Isolated from many extreme environments.</title>
        <authorList>
            <person name="Coleine C."/>
            <person name="Stajich J.E."/>
            <person name="Selbmann L."/>
        </authorList>
    </citation>
    <scope>NUCLEOTIDE SEQUENCE</scope>
    <source>
        <strain evidence="6">CCFEE 5312</strain>
    </source>
</reference>
<dbReference type="SUPFAM" id="SSF53474">
    <property type="entry name" value="alpha/beta-Hydrolases"/>
    <property type="match status" value="1"/>
</dbReference>
<sequence>MSHQRMSLSPTADNTNSTVAAARVIWHFSQVWFAEFPERSPDKRINIWGNSFGGLWCTATAAHFVAQNNKVAAGQIEGIELPLDTVGFTNGFIDALYQAEWYPEFAYNNTYGLEVIQHDVYKAAHHNFTKAGGCRDLIKHCRALGERVGPENHNTNSHANEACVEAYGYCFTYVSGAYDILSNRSDFDMAHLKPDPGPPLSNAIGYFNSGPVQEDLGVPVNFTGVSQVITMNFAATGDTVPFAGLEAMQTILDAGVKVALVYGDRDYRTPWTSAEKISLAFDWSGADDFRNAGYEFVHTNASYNGGVVRQYGNFSFTRMFQAGHGAASYQPETVIKIFNRVIANLDVATRTVAINSSSEYTSSGPSSSFYMIDEKLPPPPPVQCYVWNSNNIADRCTDEQYAALADGTAVVKDLYVVKPEGVYPGVGGA</sequence>
<dbReference type="EMBL" id="JAWDJX010000091">
    <property type="protein sequence ID" value="KAK3046455.1"/>
    <property type="molecule type" value="Genomic_DNA"/>
</dbReference>
<dbReference type="InterPro" id="IPR001563">
    <property type="entry name" value="Peptidase_S10"/>
</dbReference>
<dbReference type="Pfam" id="PF00450">
    <property type="entry name" value="Peptidase_S10"/>
    <property type="match status" value="1"/>
</dbReference>
<keyword evidence="7" id="KW-1185">Reference proteome</keyword>
<dbReference type="AlphaFoldDB" id="A0AAJ0D5J7"/>
<protein>
    <submittedName>
        <fullName evidence="6">Uncharacterized protein</fullName>
    </submittedName>
</protein>
<dbReference type="InterPro" id="IPR029058">
    <property type="entry name" value="AB_hydrolase_fold"/>
</dbReference>
<evidence type="ECO:0000313" key="7">
    <source>
        <dbReference type="Proteomes" id="UP001271007"/>
    </source>
</evidence>
<keyword evidence="3" id="KW-0645">Protease</keyword>
<keyword evidence="5" id="KW-0325">Glycoprotein</keyword>
<dbReference type="Proteomes" id="UP001271007">
    <property type="component" value="Unassembled WGS sequence"/>
</dbReference>
<keyword evidence="2" id="KW-0121">Carboxypeptidase</keyword>
<comment type="caution">
    <text evidence="6">The sequence shown here is derived from an EMBL/GenBank/DDBJ whole genome shotgun (WGS) entry which is preliminary data.</text>
</comment>
<evidence type="ECO:0000313" key="6">
    <source>
        <dbReference type="EMBL" id="KAK3046455.1"/>
    </source>
</evidence>
<evidence type="ECO:0000256" key="3">
    <source>
        <dbReference type="ARBA" id="ARBA00022670"/>
    </source>
</evidence>
<dbReference type="Gene3D" id="3.40.50.1820">
    <property type="entry name" value="alpha/beta hydrolase"/>
    <property type="match status" value="1"/>
</dbReference>
<keyword evidence="4" id="KW-0378">Hydrolase</keyword>
<evidence type="ECO:0000256" key="2">
    <source>
        <dbReference type="ARBA" id="ARBA00022645"/>
    </source>
</evidence>
<name>A0AAJ0D5J7_9PEZI</name>